<dbReference type="EMBL" id="SRMA01026922">
    <property type="protein sequence ID" value="TRY65400.1"/>
    <property type="molecule type" value="Genomic_DNA"/>
</dbReference>
<evidence type="ECO:0000256" key="1">
    <source>
        <dbReference type="SAM" id="MobiDB-lite"/>
    </source>
</evidence>
<sequence>MPSGRKKARSQSARPATKSKRKPTSRKKRSVSAKTSKPELDLLSPEARKNLYYICHNVMDCLELTGFRWTGASNKKTGKKGKKQKGRK</sequence>
<dbReference type="OrthoDB" id="5989977at2759"/>
<feature type="region of interest" description="Disordered" evidence="1">
    <location>
        <begin position="1"/>
        <end position="39"/>
    </location>
</feature>
<organism evidence="2 3">
    <name type="scientific">Danionella cerebrum</name>
    <dbReference type="NCBI Taxonomy" id="2873325"/>
    <lineage>
        <taxon>Eukaryota</taxon>
        <taxon>Metazoa</taxon>
        <taxon>Chordata</taxon>
        <taxon>Craniata</taxon>
        <taxon>Vertebrata</taxon>
        <taxon>Euteleostomi</taxon>
        <taxon>Actinopterygii</taxon>
        <taxon>Neopterygii</taxon>
        <taxon>Teleostei</taxon>
        <taxon>Ostariophysi</taxon>
        <taxon>Cypriniformes</taxon>
        <taxon>Danionidae</taxon>
        <taxon>Danioninae</taxon>
        <taxon>Danionella</taxon>
    </lineage>
</organism>
<evidence type="ECO:0000313" key="2">
    <source>
        <dbReference type="EMBL" id="TRY65400.1"/>
    </source>
</evidence>
<dbReference type="PANTHER" id="PTHR37932:SF1">
    <property type="entry name" value="SMALL LYSINE-RICH PROTEIN 1"/>
    <property type="match status" value="1"/>
</dbReference>
<feature type="compositionally biased region" description="Basic residues" evidence="1">
    <location>
        <begin position="17"/>
        <end position="31"/>
    </location>
</feature>
<dbReference type="Proteomes" id="UP000316079">
    <property type="component" value="Unassembled WGS sequence"/>
</dbReference>
<dbReference type="InterPro" id="IPR037760">
    <property type="entry name" value="SMKR1"/>
</dbReference>
<reference evidence="2 3" key="1">
    <citation type="journal article" date="2019" name="Sci. Data">
        <title>Hybrid genome assembly and annotation of Danionella translucida.</title>
        <authorList>
            <person name="Kadobianskyi M."/>
            <person name="Schulze L."/>
            <person name="Schuelke M."/>
            <person name="Judkewitz B."/>
        </authorList>
    </citation>
    <scope>NUCLEOTIDE SEQUENCE [LARGE SCALE GENOMIC DNA]</scope>
    <source>
        <strain evidence="2 3">Bolton</strain>
    </source>
</reference>
<accession>A0A553NJ10</accession>
<dbReference type="PANTHER" id="PTHR37932">
    <property type="entry name" value="SMALL LYSINE-RICH PROTEIN 1"/>
    <property type="match status" value="1"/>
</dbReference>
<comment type="caution">
    <text evidence="2">The sequence shown here is derived from an EMBL/GenBank/DDBJ whole genome shotgun (WGS) entry which is preliminary data.</text>
</comment>
<gene>
    <name evidence="2" type="ORF">DNTS_023145</name>
</gene>
<name>A0A553NJ10_9TELE</name>
<evidence type="ECO:0008006" key="4">
    <source>
        <dbReference type="Google" id="ProtNLM"/>
    </source>
</evidence>
<keyword evidence="3" id="KW-1185">Reference proteome</keyword>
<protein>
    <recommendedName>
        <fullName evidence="4">Small lysine-rich protein 1</fullName>
    </recommendedName>
</protein>
<proteinExistence type="predicted"/>
<dbReference type="STRING" id="623744.A0A553NJ10"/>
<dbReference type="AlphaFoldDB" id="A0A553NJ10"/>
<evidence type="ECO:0000313" key="3">
    <source>
        <dbReference type="Proteomes" id="UP000316079"/>
    </source>
</evidence>